<comment type="caution">
    <text evidence="1">The sequence shown here is derived from an EMBL/GenBank/DDBJ whole genome shotgun (WGS) entry which is preliminary data.</text>
</comment>
<dbReference type="PANTHER" id="PTHR47926:SF453">
    <property type="entry name" value="PENTATRICOPEPTIDE REPEAT (PPR) SUPERFAMILY PROTEIN"/>
    <property type="match status" value="1"/>
</dbReference>
<keyword evidence="2" id="KW-1185">Reference proteome</keyword>
<evidence type="ECO:0000313" key="2">
    <source>
        <dbReference type="Proteomes" id="UP000734854"/>
    </source>
</evidence>
<dbReference type="PANTHER" id="PTHR47926">
    <property type="entry name" value="PENTATRICOPEPTIDE REPEAT-CONTAINING PROTEIN"/>
    <property type="match status" value="1"/>
</dbReference>
<dbReference type="Proteomes" id="UP000734854">
    <property type="component" value="Unassembled WGS sequence"/>
</dbReference>
<dbReference type="GO" id="GO:0009451">
    <property type="term" value="P:RNA modification"/>
    <property type="evidence" value="ECO:0007669"/>
    <property type="project" value="InterPro"/>
</dbReference>
<dbReference type="InterPro" id="IPR046960">
    <property type="entry name" value="PPR_At4g14850-like_plant"/>
</dbReference>
<name>A0A8J5HP86_ZINOF</name>
<protein>
    <recommendedName>
        <fullName evidence="3">Pentatricopeptide repeat-containing protein</fullName>
    </recommendedName>
</protein>
<evidence type="ECO:0008006" key="3">
    <source>
        <dbReference type="Google" id="ProtNLM"/>
    </source>
</evidence>
<reference evidence="1 2" key="1">
    <citation type="submission" date="2020-08" db="EMBL/GenBank/DDBJ databases">
        <title>Plant Genome Project.</title>
        <authorList>
            <person name="Zhang R.-G."/>
        </authorList>
    </citation>
    <scope>NUCLEOTIDE SEQUENCE [LARGE SCALE GENOMIC DNA]</scope>
    <source>
        <tissue evidence="1">Rhizome</tissue>
    </source>
</reference>
<dbReference type="Gene3D" id="1.25.40.10">
    <property type="entry name" value="Tetratricopeptide repeat domain"/>
    <property type="match status" value="1"/>
</dbReference>
<organism evidence="1 2">
    <name type="scientific">Zingiber officinale</name>
    <name type="common">Ginger</name>
    <name type="synonym">Amomum zingiber</name>
    <dbReference type="NCBI Taxonomy" id="94328"/>
    <lineage>
        <taxon>Eukaryota</taxon>
        <taxon>Viridiplantae</taxon>
        <taxon>Streptophyta</taxon>
        <taxon>Embryophyta</taxon>
        <taxon>Tracheophyta</taxon>
        <taxon>Spermatophyta</taxon>
        <taxon>Magnoliopsida</taxon>
        <taxon>Liliopsida</taxon>
        <taxon>Zingiberales</taxon>
        <taxon>Zingiberaceae</taxon>
        <taxon>Zingiber</taxon>
    </lineage>
</organism>
<dbReference type="EMBL" id="JACMSC010000003">
    <property type="protein sequence ID" value="KAG6528143.1"/>
    <property type="molecule type" value="Genomic_DNA"/>
</dbReference>
<dbReference type="AlphaFoldDB" id="A0A8J5HP86"/>
<dbReference type="GO" id="GO:0003723">
    <property type="term" value="F:RNA binding"/>
    <property type="evidence" value="ECO:0007669"/>
    <property type="project" value="InterPro"/>
</dbReference>
<dbReference type="InterPro" id="IPR011990">
    <property type="entry name" value="TPR-like_helical_dom_sf"/>
</dbReference>
<gene>
    <name evidence="1" type="ORF">ZIOFF_010292</name>
</gene>
<sequence length="111" mass="12317">MLRGAPTPRPNEFIYPSLLKSCSDPRLTSTLHSLLSMSGFHDFAVVRTALVDSFSRFSDTDAAPYPFNEMPQRNVVSWTALLTGYMGTGQRGKPSSCLKKCPIRMFLPGML</sequence>
<accession>A0A8J5HP86</accession>
<evidence type="ECO:0000313" key="1">
    <source>
        <dbReference type="EMBL" id="KAG6528143.1"/>
    </source>
</evidence>
<proteinExistence type="predicted"/>